<dbReference type="SMART" id="SM00724">
    <property type="entry name" value="TLC"/>
    <property type="match status" value="1"/>
</dbReference>
<dbReference type="GO" id="GO:0046513">
    <property type="term" value="P:ceramide biosynthetic process"/>
    <property type="evidence" value="ECO:0007669"/>
    <property type="project" value="InterPro"/>
</dbReference>
<keyword evidence="3 6" id="KW-1133">Transmembrane helix</keyword>
<feature type="domain" description="TLC" evidence="7">
    <location>
        <begin position="79"/>
        <end position="309"/>
    </location>
</feature>
<evidence type="ECO:0000256" key="5">
    <source>
        <dbReference type="PROSITE-ProRule" id="PRU00205"/>
    </source>
</evidence>
<comment type="caution">
    <text evidence="8">The sequence shown here is derived from an EMBL/GenBank/DDBJ whole genome shotgun (WGS) entry which is preliminary data.</text>
</comment>
<dbReference type="PANTHER" id="PTHR12560">
    <property type="entry name" value="LONGEVITY ASSURANCE FACTOR 1 LAG1"/>
    <property type="match status" value="1"/>
</dbReference>
<feature type="transmembrane region" description="Helical" evidence="6">
    <location>
        <begin position="171"/>
        <end position="197"/>
    </location>
</feature>
<dbReference type="InterPro" id="IPR006634">
    <property type="entry name" value="TLC-dom"/>
</dbReference>
<dbReference type="Proteomes" id="UP000794436">
    <property type="component" value="Unassembled WGS sequence"/>
</dbReference>
<dbReference type="AlphaFoldDB" id="A0A8K1FIE3"/>
<name>A0A8K1FIE3_PYTOL</name>
<evidence type="ECO:0000313" key="9">
    <source>
        <dbReference type="Proteomes" id="UP000794436"/>
    </source>
</evidence>
<sequence>MGRAVQKPSAWVDALLMSAFVAELGVVGYTLRNEPDMLLLLFVLLPVVAIAVWLTKMVFYYGGGFFSRKFLQHLGDPLKKRLAMKKWCDQSWQLAIHVSMAYFEFVVLRDETWWEDTKSMWNQGSKDGVFPEQKFRTKLLYLVQLAIWIYTAFSCKFLEEIRKDYIVMMTHHIVTIALVTWSYAVGYLPVGVVVLFIHDLSDVPLDMMKMANHLKMEGFGGLFATEILFVVLIVDWIYFRMYLFPVNVIKSTLIENRESCMPLAEAHDFTNLTPCVPSWFLFNALLITLFFLHIWWGFLIIRVAVGVITKGAHETGKEEYEGTSDSDSDSKED</sequence>
<organism evidence="8 9">
    <name type="scientific">Pythium oligandrum</name>
    <name type="common">Mycoparasitic fungus</name>
    <dbReference type="NCBI Taxonomy" id="41045"/>
    <lineage>
        <taxon>Eukaryota</taxon>
        <taxon>Sar</taxon>
        <taxon>Stramenopiles</taxon>
        <taxon>Oomycota</taxon>
        <taxon>Peronosporomycetes</taxon>
        <taxon>Pythiales</taxon>
        <taxon>Pythiaceae</taxon>
        <taxon>Pythium</taxon>
    </lineage>
</organism>
<keyword evidence="2 5" id="KW-0812">Transmembrane</keyword>
<dbReference type="InterPro" id="IPR016439">
    <property type="entry name" value="Lag1/Lac1-like"/>
</dbReference>
<feature type="transmembrane region" description="Helical" evidence="6">
    <location>
        <begin position="12"/>
        <end position="31"/>
    </location>
</feature>
<keyword evidence="9" id="KW-1185">Reference proteome</keyword>
<evidence type="ECO:0000313" key="8">
    <source>
        <dbReference type="EMBL" id="TMW60692.1"/>
    </source>
</evidence>
<dbReference type="OrthoDB" id="537032at2759"/>
<dbReference type="PROSITE" id="PS50922">
    <property type="entry name" value="TLC"/>
    <property type="match status" value="1"/>
</dbReference>
<gene>
    <name evidence="8" type="ORF">Poli38472_000734</name>
</gene>
<evidence type="ECO:0000256" key="2">
    <source>
        <dbReference type="ARBA" id="ARBA00022692"/>
    </source>
</evidence>
<evidence type="ECO:0000256" key="1">
    <source>
        <dbReference type="ARBA" id="ARBA00004141"/>
    </source>
</evidence>
<proteinExistence type="predicted"/>
<protein>
    <recommendedName>
        <fullName evidence="7">TLC domain-containing protein</fullName>
    </recommendedName>
</protein>
<dbReference type="EMBL" id="SPLM01000108">
    <property type="protein sequence ID" value="TMW60692.1"/>
    <property type="molecule type" value="Genomic_DNA"/>
</dbReference>
<feature type="transmembrane region" description="Helical" evidence="6">
    <location>
        <begin position="139"/>
        <end position="159"/>
    </location>
</feature>
<comment type="subcellular location">
    <subcellularLocation>
        <location evidence="1">Membrane</location>
        <topology evidence="1">Multi-pass membrane protein</topology>
    </subcellularLocation>
</comment>
<dbReference type="PANTHER" id="PTHR12560:SF67">
    <property type="entry name" value="TLC DOMAIN-CONTAINING PROTEIN"/>
    <property type="match status" value="1"/>
</dbReference>
<dbReference type="GO" id="GO:0016020">
    <property type="term" value="C:membrane"/>
    <property type="evidence" value="ECO:0007669"/>
    <property type="project" value="UniProtKB-SubCell"/>
</dbReference>
<evidence type="ECO:0000256" key="6">
    <source>
        <dbReference type="SAM" id="Phobius"/>
    </source>
</evidence>
<feature type="transmembrane region" description="Helical" evidence="6">
    <location>
        <begin position="37"/>
        <end position="61"/>
    </location>
</feature>
<dbReference type="Pfam" id="PF03798">
    <property type="entry name" value="TRAM_LAG1_CLN8"/>
    <property type="match status" value="1"/>
</dbReference>
<dbReference type="GO" id="GO:0050291">
    <property type="term" value="F:sphingosine N-acyltransferase activity"/>
    <property type="evidence" value="ECO:0007669"/>
    <property type="project" value="InterPro"/>
</dbReference>
<keyword evidence="4 5" id="KW-0472">Membrane</keyword>
<accession>A0A8K1FIE3</accession>
<feature type="transmembrane region" description="Helical" evidence="6">
    <location>
        <begin position="218"/>
        <end position="239"/>
    </location>
</feature>
<evidence type="ECO:0000259" key="7">
    <source>
        <dbReference type="PROSITE" id="PS50922"/>
    </source>
</evidence>
<evidence type="ECO:0000256" key="4">
    <source>
        <dbReference type="ARBA" id="ARBA00023136"/>
    </source>
</evidence>
<reference evidence="8" key="1">
    <citation type="submission" date="2019-03" db="EMBL/GenBank/DDBJ databases">
        <title>Long read genome sequence of the mycoparasitic Pythium oligandrum ATCC 38472 isolated from sugarbeet rhizosphere.</title>
        <authorList>
            <person name="Gaulin E."/>
        </authorList>
    </citation>
    <scope>NUCLEOTIDE SEQUENCE</scope>
    <source>
        <strain evidence="8">ATCC 38472_TT</strain>
    </source>
</reference>
<dbReference type="GO" id="GO:0005783">
    <property type="term" value="C:endoplasmic reticulum"/>
    <property type="evidence" value="ECO:0007669"/>
    <property type="project" value="TreeGrafter"/>
</dbReference>
<evidence type="ECO:0000256" key="3">
    <source>
        <dbReference type="ARBA" id="ARBA00022989"/>
    </source>
</evidence>
<feature type="transmembrane region" description="Helical" evidence="6">
    <location>
        <begin position="279"/>
        <end position="301"/>
    </location>
</feature>